<protein>
    <submittedName>
        <fullName evidence="2">Uncharacterized protein</fullName>
    </submittedName>
</protein>
<evidence type="ECO:0000256" key="1">
    <source>
        <dbReference type="SAM" id="MobiDB-lite"/>
    </source>
</evidence>
<feature type="region of interest" description="Disordered" evidence="1">
    <location>
        <begin position="1"/>
        <end position="23"/>
    </location>
</feature>
<name>A0ABN3VAL5_9PSEU</name>
<dbReference type="RefSeq" id="WP_344679431.1">
    <property type="nucleotide sequence ID" value="NZ_BAAAUX010000011.1"/>
</dbReference>
<evidence type="ECO:0000313" key="2">
    <source>
        <dbReference type="EMBL" id="GAA2786889.1"/>
    </source>
</evidence>
<comment type="caution">
    <text evidence="2">The sequence shown here is derived from an EMBL/GenBank/DDBJ whole genome shotgun (WGS) entry which is preliminary data.</text>
</comment>
<reference evidence="2 3" key="1">
    <citation type="journal article" date="2019" name="Int. J. Syst. Evol. Microbiol.">
        <title>The Global Catalogue of Microorganisms (GCM) 10K type strain sequencing project: providing services to taxonomists for standard genome sequencing and annotation.</title>
        <authorList>
            <consortium name="The Broad Institute Genomics Platform"/>
            <consortium name="The Broad Institute Genome Sequencing Center for Infectious Disease"/>
            <person name="Wu L."/>
            <person name="Ma J."/>
        </authorList>
    </citation>
    <scope>NUCLEOTIDE SEQUENCE [LARGE SCALE GENOMIC DNA]</scope>
    <source>
        <strain evidence="2 3">JCM 9383</strain>
    </source>
</reference>
<proteinExistence type="predicted"/>
<evidence type="ECO:0000313" key="3">
    <source>
        <dbReference type="Proteomes" id="UP001500979"/>
    </source>
</evidence>
<dbReference type="Proteomes" id="UP001500979">
    <property type="component" value="Unassembled WGS sequence"/>
</dbReference>
<sequence>MRPAGVRERIEQLQEDEQQHARAHPEQALQRALTWFVHGCALLAYADEGASAVVESYRSVLACLDDPNQRRSTSAWQQAGLECLAQLREPLTEVAADPQRHAARDEEIAAPALLRIPPTVLVGRATPDAYFPMACLNAAGSLREEAVTPYRAVTLICGIGFYEPAQERDLLTAMRTLRTRYEDRPSDRTSLDSEIRRKLQSWESAYRNHES</sequence>
<organism evidence="2 3">
    <name type="scientific">Saccharopolyspora taberi</name>
    <dbReference type="NCBI Taxonomy" id="60895"/>
    <lineage>
        <taxon>Bacteria</taxon>
        <taxon>Bacillati</taxon>
        <taxon>Actinomycetota</taxon>
        <taxon>Actinomycetes</taxon>
        <taxon>Pseudonocardiales</taxon>
        <taxon>Pseudonocardiaceae</taxon>
        <taxon>Saccharopolyspora</taxon>
    </lineage>
</organism>
<gene>
    <name evidence="2" type="ORF">GCM10010470_21590</name>
</gene>
<keyword evidence="3" id="KW-1185">Reference proteome</keyword>
<dbReference type="EMBL" id="BAAAUX010000011">
    <property type="protein sequence ID" value="GAA2786889.1"/>
    <property type="molecule type" value="Genomic_DNA"/>
</dbReference>
<accession>A0ABN3VAL5</accession>